<dbReference type="EMBL" id="AMZO01000006">
    <property type="protein sequence ID" value="ELR66669.1"/>
    <property type="molecule type" value="Genomic_DNA"/>
</dbReference>
<feature type="signal peptide" evidence="1">
    <location>
        <begin position="1"/>
        <end position="18"/>
    </location>
</feature>
<organism evidence="2 3">
    <name type="scientific">Photobacterium marinum</name>
    <dbReference type="NCBI Taxonomy" id="1056511"/>
    <lineage>
        <taxon>Bacteria</taxon>
        <taxon>Pseudomonadati</taxon>
        <taxon>Pseudomonadota</taxon>
        <taxon>Gammaproteobacteria</taxon>
        <taxon>Vibrionales</taxon>
        <taxon>Vibrionaceae</taxon>
        <taxon>Photobacterium</taxon>
    </lineage>
</organism>
<keyword evidence="2" id="KW-0449">Lipoprotein</keyword>
<proteinExistence type="predicted"/>
<gene>
    <name evidence="2" type="ORF">C942_04367</name>
</gene>
<dbReference type="Proteomes" id="UP000011134">
    <property type="component" value="Unassembled WGS sequence"/>
</dbReference>
<keyword evidence="1" id="KW-0732">Signal</keyword>
<sequence length="204" mass="22904">MKKIIIALLLSNAAFAHAAASYDSVRLGIQGTQVKSHSFGSYLGNDYNPNESKDLGGFYLDGSLAFNDHFYGTVDLTGVTRASTDIDNYFFGVGYHYDFDFNSLYTSVGANMVEVVRNHSDSRESTFDETAVSLEVGVKLQLTSFFAIQPQYRLSFFNKGQMYDYRLINELMLTDCVSLEAGIGYNKFIDAEQFNWQGGMRFSF</sequence>
<dbReference type="PATRIC" id="fig|1056511.3.peg.1196"/>
<dbReference type="Gene3D" id="2.40.160.20">
    <property type="match status" value="1"/>
</dbReference>
<protein>
    <submittedName>
        <fullName evidence="2">Putative lipoprotein</fullName>
    </submittedName>
</protein>
<dbReference type="InterPro" id="IPR011250">
    <property type="entry name" value="OMP/PagP_B-barrel"/>
</dbReference>
<dbReference type="OrthoDB" id="5895886at2"/>
<comment type="caution">
    <text evidence="2">The sequence shown here is derived from an EMBL/GenBank/DDBJ whole genome shotgun (WGS) entry which is preliminary data.</text>
</comment>
<name>L8JGP0_9GAMM</name>
<evidence type="ECO:0000313" key="2">
    <source>
        <dbReference type="EMBL" id="ELR66669.1"/>
    </source>
</evidence>
<accession>L8JGP0</accession>
<evidence type="ECO:0000313" key="3">
    <source>
        <dbReference type="Proteomes" id="UP000011134"/>
    </source>
</evidence>
<feature type="chain" id="PRO_5003993211" evidence="1">
    <location>
        <begin position="19"/>
        <end position="204"/>
    </location>
</feature>
<evidence type="ECO:0000256" key="1">
    <source>
        <dbReference type="SAM" id="SignalP"/>
    </source>
</evidence>
<reference evidence="2 3" key="1">
    <citation type="submission" date="2012-12" db="EMBL/GenBank/DDBJ databases">
        <title>Genome Assembly of Photobacterium sp. AK15.</title>
        <authorList>
            <person name="Khatri I."/>
            <person name="Vaidya B."/>
            <person name="Srinivas T.N.R."/>
            <person name="Subramanian S."/>
            <person name="Pinnaka A."/>
        </authorList>
    </citation>
    <scope>NUCLEOTIDE SEQUENCE [LARGE SCALE GENOMIC DNA]</scope>
    <source>
        <strain evidence="2 3">AK15</strain>
    </source>
</reference>
<dbReference type="RefSeq" id="WP_007463522.1">
    <property type="nucleotide sequence ID" value="NZ_AMZO01000006.1"/>
</dbReference>
<dbReference type="AlphaFoldDB" id="L8JGP0"/>
<keyword evidence="3" id="KW-1185">Reference proteome</keyword>
<dbReference type="SUPFAM" id="SSF56925">
    <property type="entry name" value="OMPA-like"/>
    <property type="match status" value="1"/>
</dbReference>